<protein>
    <submittedName>
        <fullName evidence="2">Uncharacterized protein</fullName>
    </submittedName>
</protein>
<organism evidence="2 3">
    <name type="scientific">Mycoplasmopsis gallinarum</name>
    <dbReference type="NCBI Taxonomy" id="29557"/>
    <lineage>
        <taxon>Bacteria</taxon>
        <taxon>Bacillati</taxon>
        <taxon>Mycoplasmatota</taxon>
        <taxon>Mycoplasmoidales</taxon>
        <taxon>Metamycoplasmataceae</taxon>
        <taxon>Mycoplasmopsis</taxon>
    </lineage>
</organism>
<dbReference type="Proteomes" id="UP000076983">
    <property type="component" value="Unassembled WGS sequence"/>
</dbReference>
<gene>
    <name evidence="2" type="ORF">MGALLINA_01400</name>
</gene>
<accession>A0A168RLP9</accession>
<dbReference type="PATRIC" id="fig|29557.3.peg.127"/>
<keyword evidence="3" id="KW-1185">Reference proteome</keyword>
<sequence length="132" mass="15422">MIYNYIYEYNFHELISSKKSKDEKENKKFKSFVKTRVIWGTLLLLLGIVLIVGTIITKYVFKSKEINLASEILLYILGIVIIFVGIDFFAGFILIIKAIKHQENKNIEKALKLYKFSQILSFNFASIKKINF</sequence>
<proteinExistence type="predicted"/>
<feature type="transmembrane region" description="Helical" evidence="1">
    <location>
        <begin position="72"/>
        <end position="96"/>
    </location>
</feature>
<comment type="caution">
    <text evidence="2">The sequence shown here is derived from an EMBL/GenBank/DDBJ whole genome shotgun (WGS) entry which is preliminary data.</text>
</comment>
<dbReference type="AlphaFoldDB" id="A0A168RLP9"/>
<evidence type="ECO:0000313" key="2">
    <source>
        <dbReference type="EMBL" id="OAB49100.1"/>
    </source>
</evidence>
<feature type="transmembrane region" description="Helical" evidence="1">
    <location>
        <begin position="37"/>
        <end position="60"/>
    </location>
</feature>
<keyword evidence="1" id="KW-1133">Transmembrane helix</keyword>
<evidence type="ECO:0000313" key="3">
    <source>
        <dbReference type="Proteomes" id="UP000076983"/>
    </source>
</evidence>
<name>A0A168RLP9_9BACT</name>
<dbReference type="RefSeq" id="WP_063625951.1">
    <property type="nucleotide sequence ID" value="NZ_LVLH01000020.1"/>
</dbReference>
<dbReference type="EMBL" id="LVLH01000020">
    <property type="protein sequence ID" value="OAB49100.1"/>
    <property type="molecule type" value="Genomic_DNA"/>
</dbReference>
<keyword evidence="1" id="KW-0812">Transmembrane</keyword>
<keyword evidence="1" id="KW-0472">Membrane</keyword>
<evidence type="ECO:0000256" key="1">
    <source>
        <dbReference type="SAM" id="Phobius"/>
    </source>
</evidence>
<reference evidence="2 3" key="1">
    <citation type="submission" date="2016-03" db="EMBL/GenBank/DDBJ databases">
        <title>Genome sequence of Mycoplasma gallinarum strain Mgn_IPT.</title>
        <authorList>
            <person name="Yacoub E."/>
            <person name="Sirand-Pugnet P."/>
            <person name="Barre A."/>
            <person name="Maurier F."/>
            <person name="Blanchard A."/>
            <person name="Ben Abdelmoumen B.M."/>
        </authorList>
    </citation>
    <scope>NUCLEOTIDE SEQUENCE [LARGE SCALE GENOMIC DNA]</scope>
    <source>
        <strain evidence="2 3">Mgn_IPT</strain>
    </source>
</reference>
<dbReference type="STRING" id="29557.MGALLINA_01400"/>